<accession>A0A2T0WCB8</accession>
<protein>
    <submittedName>
        <fullName evidence="1">Uncharacterized protein</fullName>
    </submittedName>
</protein>
<reference evidence="1 2" key="1">
    <citation type="submission" date="2018-03" db="EMBL/GenBank/DDBJ databases">
        <title>Genomic Encyclopedia of Archaeal and Bacterial Type Strains, Phase II (KMG-II): from individual species to whole genera.</title>
        <authorList>
            <person name="Goeker M."/>
        </authorList>
    </citation>
    <scope>NUCLEOTIDE SEQUENCE [LARGE SCALE GENOMIC DNA]</scope>
    <source>
        <strain evidence="1 2">DSM 100212</strain>
    </source>
</reference>
<dbReference type="Proteomes" id="UP000238392">
    <property type="component" value="Unassembled WGS sequence"/>
</dbReference>
<gene>
    <name evidence="1" type="ORF">CLV74_12520</name>
</gene>
<name>A0A2T0WCB8_9RHOB</name>
<organism evidence="1 2">
    <name type="scientific">Donghicola tyrosinivorans</name>
    <dbReference type="NCBI Taxonomy" id="1652492"/>
    <lineage>
        <taxon>Bacteria</taxon>
        <taxon>Pseudomonadati</taxon>
        <taxon>Pseudomonadota</taxon>
        <taxon>Alphaproteobacteria</taxon>
        <taxon>Rhodobacterales</taxon>
        <taxon>Roseobacteraceae</taxon>
        <taxon>Donghicola</taxon>
    </lineage>
</organism>
<evidence type="ECO:0000313" key="1">
    <source>
        <dbReference type="EMBL" id="PRY84351.1"/>
    </source>
</evidence>
<sequence>MRWNAIGSSGVKQLRDELHLREDTWLFVVDVTAFDDSHRFYSAQGRLR</sequence>
<keyword evidence="2" id="KW-1185">Reference proteome</keyword>
<proteinExistence type="predicted"/>
<comment type="caution">
    <text evidence="1">The sequence shown here is derived from an EMBL/GenBank/DDBJ whole genome shotgun (WGS) entry which is preliminary data.</text>
</comment>
<dbReference type="EMBL" id="PVTQ01000025">
    <property type="protein sequence ID" value="PRY84351.1"/>
    <property type="molecule type" value="Genomic_DNA"/>
</dbReference>
<evidence type="ECO:0000313" key="2">
    <source>
        <dbReference type="Proteomes" id="UP000238392"/>
    </source>
</evidence>
<dbReference type="AlphaFoldDB" id="A0A2T0WCB8"/>